<sequence>MARWRLHSGETRYLCDGAETQGVEPSFWCAATWVNRHELRERFEVTIPAARENLLCDINEASKPMIDWKTFDGGFGDGGSPSGSGLEVGMQMGCELDYKDEESELEEWEIPL</sequence>
<evidence type="ECO:0000313" key="1">
    <source>
        <dbReference type="EMBL" id="KAJ1160908.1"/>
    </source>
</evidence>
<comment type="caution">
    <text evidence="1">The sequence shown here is derived from an EMBL/GenBank/DDBJ whole genome shotgun (WGS) entry which is preliminary data.</text>
</comment>
<name>A0AAV7SCU9_PLEWA</name>
<protein>
    <submittedName>
        <fullName evidence="1">Uncharacterized protein</fullName>
    </submittedName>
</protein>
<dbReference type="EMBL" id="JANPWB010000008">
    <property type="protein sequence ID" value="KAJ1160908.1"/>
    <property type="molecule type" value="Genomic_DNA"/>
</dbReference>
<dbReference type="Proteomes" id="UP001066276">
    <property type="component" value="Chromosome 4_2"/>
</dbReference>
<accession>A0AAV7SCU9</accession>
<organism evidence="1 2">
    <name type="scientific">Pleurodeles waltl</name>
    <name type="common">Iberian ribbed newt</name>
    <dbReference type="NCBI Taxonomy" id="8319"/>
    <lineage>
        <taxon>Eukaryota</taxon>
        <taxon>Metazoa</taxon>
        <taxon>Chordata</taxon>
        <taxon>Craniata</taxon>
        <taxon>Vertebrata</taxon>
        <taxon>Euteleostomi</taxon>
        <taxon>Amphibia</taxon>
        <taxon>Batrachia</taxon>
        <taxon>Caudata</taxon>
        <taxon>Salamandroidea</taxon>
        <taxon>Salamandridae</taxon>
        <taxon>Pleurodelinae</taxon>
        <taxon>Pleurodeles</taxon>
    </lineage>
</organism>
<proteinExistence type="predicted"/>
<reference evidence="1" key="1">
    <citation type="journal article" date="2022" name="bioRxiv">
        <title>Sequencing and chromosome-scale assembly of the giantPleurodeles waltlgenome.</title>
        <authorList>
            <person name="Brown T."/>
            <person name="Elewa A."/>
            <person name="Iarovenko S."/>
            <person name="Subramanian E."/>
            <person name="Araus A.J."/>
            <person name="Petzold A."/>
            <person name="Susuki M."/>
            <person name="Suzuki K.-i.T."/>
            <person name="Hayashi T."/>
            <person name="Toyoda A."/>
            <person name="Oliveira C."/>
            <person name="Osipova E."/>
            <person name="Leigh N.D."/>
            <person name="Simon A."/>
            <person name="Yun M.H."/>
        </authorList>
    </citation>
    <scope>NUCLEOTIDE SEQUENCE</scope>
    <source>
        <strain evidence="1">20211129_DDA</strain>
        <tissue evidence="1">Liver</tissue>
    </source>
</reference>
<keyword evidence="2" id="KW-1185">Reference proteome</keyword>
<evidence type="ECO:0000313" key="2">
    <source>
        <dbReference type="Proteomes" id="UP001066276"/>
    </source>
</evidence>
<gene>
    <name evidence="1" type="ORF">NDU88_001398</name>
</gene>
<dbReference type="AlphaFoldDB" id="A0AAV7SCU9"/>